<keyword evidence="3" id="KW-1185">Reference proteome</keyword>
<sequence>MGSNLSRVQNGFKEEGDEKLPSAPIQTPQTRRLEFDPRSPSSHISRTPIEVLRTPLPKEASTCHSISVLDCNVSNEIDIDPRSPTADFHRTPLMIKGETKLPYGVHNKFLDKARRPPVTLTPLKQSAQVISTISNDVLEDTPPKLLETNTKLVKHIENKRHSFIGLLETNIDYVETDIDNVIIREKELNSDVDPLPVEVESGTAITESNQSENSYLPDIPDEETCSNISDASEAIPDITKCITEIDRKLTNLIYEDKEVNISPKVSKPIESGHRTPLSDRNANNQTKRTIPVLKVSDKPTKLQKGSKIPVLKGKDLKGAFGQCENTPPRLKNRSHWGKEDSLVI</sequence>
<feature type="compositionally biased region" description="Polar residues" evidence="1">
    <location>
        <begin position="278"/>
        <end position="287"/>
    </location>
</feature>
<dbReference type="InterPro" id="IPR038832">
    <property type="entry name" value="CDCA3"/>
</dbReference>
<proteinExistence type="predicted"/>
<gene>
    <name evidence="2" type="ORF">PPYR_09163</name>
</gene>
<dbReference type="InParanoid" id="A0A5N4ALF8"/>
<dbReference type="AlphaFoldDB" id="A0A5N4ALF8"/>
<dbReference type="PANTHER" id="PTHR34756">
    <property type="entry name" value="CELL DIVISION CYCLE-ASSOCIATED PROTEIN 3"/>
    <property type="match status" value="1"/>
</dbReference>
<evidence type="ECO:0000256" key="1">
    <source>
        <dbReference type="SAM" id="MobiDB-lite"/>
    </source>
</evidence>
<protein>
    <submittedName>
        <fullName evidence="2">Uncharacterized protein</fullName>
    </submittedName>
</protein>
<feature type="region of interest" description="Disordered" evidence="1">
    <location>
        <begin position="1"/>
        <end position="53"/>
    </location>
</feature>
<accession>A0A5N4ALF8</accession>
<comment type="caution">
    <text evidence="2">The sequence shown here is derived from an EMBL/GenBank/DDBJ whole genome shotgun (WGS) entry which is preliminary data.</text>
</comment>
<organism evidence="2 3">
    <name type="scientific">Photinus pyralis</name>
    <name type="common">Common eastern firefly</name>
    <name type="synonym">Lampyris pyralis</name>
    <dbReference type="NCBI Taxonomy" id="7054"/>
    <lineage>
        <taxon>Eukaryota</taxon>
        <taxon>Metazoa</taxon>
        <taxon>Ecdysozoa</taxon>
        <taxon>Arthropoda</taxon>
        <taxon>Hexapoda</taxon>
        <taxon>Insecta</taxon>
        <taxon>Pterygota</taxon>
        <taxon>Neoptera</taxon>
        <taxon>Endopterygota</taxon>
        <taxon>Coleoptera</taxon>
        <taxon>Polyphaga</taxon>
        <taxon>Elateriformia</taxon>
        <taxon>Elateroidea</taxon>
        <taxon>Lampyridae</taxon>
        <taxon>Lampyrinae</taxon>
        <taxon>Photinus</taxon>
    </lineage>
</organism>
<evidence type="ECO:0000313" key="2">
    <source>
        <dbReference type="EMBL" id="KAB0798170.1"/>
    </source>
</evidence>
<evidence type="ECO:0000313" key="3">
    <source>
        <dbReference type="Proteomes" id="UP000327044"/>
    </source>
</evidence>
<dbReference type="Proteomes" id="UP000327044">
    <property type="component" value="Unassembled WGS sequence"/>
</dbReference>
<feature type="region of interest" description="Disordered" evidence="1">
    <location>
        <begin position="324"/>
        <end position="344"/>
    </location>
</feature>
<dbReference type="OrthoDB" id="6337960at2759"/>
<dbReference type="PANTHER" id="PTHR34756:SF1">
    <property type="entry name" value="CELL DIVISION CYCLE-ASSOCIATED PROTEIN 3"/>
    <property type="match status" value="1"/>
</dbReference>
<name>A0A5N4ALF8_PHOPY</name>
<reference evidence="2 3" key="1">
    <citation type="journal article" date="2018" name="Elife">
        <title>Firefly genomes illuminate parallel origins of bioluminescence in beetles.</title>
        <authorList>
            <person name="Fallon T.R."/>
            <person name="Lower S.E."/>
            <person name="Chang C.H."/>
            <person name="Bessho-Uehara M."/>
            <person name="Martin G.J."/>
            <person name="Bewick A.J."/>
            <person name="Behringer M."/>
            <person name="Debat H.J."/>
            <person name="Wong I."/>
            <person name="Day J.C."/>
            <person name="Suvorov A."/>
            <person name="Silva C.J."/>
            <person name="Stanger-Hall K.F."/>
            <person name="Hall D.W."/>
            <person name="Schmitz R.J."/>
            <person name="Nelson D.R."/>
            <person name="Lewis S.M."/>
            <person name="Shigenobu S."/>
            <person name="Bybee S.M."/>
            <person name="Larracuente A.M."/>
            <person name="Oba Y."/>
            <person name="Weng J.K."/>
        </authorList>
    </citation>
    <scope>NUCLEOTIDE SEQUENCE [LARGE SCALE GENOMIC DNA]</scope>
    <source>
        <strain evidence="2">1611_PpyrPB1</strain>
        <tissue evidence="2">Whole body</tissue>
    </source>
</reference>
<dbReference type="EMBL" id="VVIM01000006">
    <property type="protein sequence ID" value="KAB0798170.1"/>
    <property type="molecule type" value="Genomic_DNA"/>
</dbReference>
<feature type="region of interest" description="Disordered" evidence="1">
    <location>
        <begin position="266"/>
        <end position="287"/>
    </location>
</feature>